<name>A0A086ZNS0_9BIFI</name>
<protein>
    <submittedName>
        <fullName evidence="2">Uncharacterized protein</fullName>
    </submittedName>
</protein>
<keyword evidence="3" id="KW-1185">Reference proteome</keyword>
<dbReference type="OrthoDB" id="3240295at2"/>
<feature type="compositionally biased region" description="Basic and acidic residues" evidence="1">
    <location>
        <begin position="41"/>
        <end position="50"/>
    </location>
</feature>
<dbReference type="GeneID" id="303204928"/>
<evidence type="ECO:0000256" key="1">
    <source>
        <dbReference type="SAM" id="MobiDB-lite"/>
    </source>
</evidence>
<dbReference type="RefSeq" id="WP_035142618.1">
    <property type="nucleotide sequence ID" value="NZ_JGYQ01000007.1"/>
</dbReference>
<gene>
    <name evidence="2" type="ORF">BBOU_0297</name>
</gene>
<evidence type="ECO:0000313" key="2">
    <source>
        <dbReference type="EMBL" id="KFI48170.1"/>
    </source>
</evidence>
<reference evidence="2 3" key="1">
    <citation type="submission" date="2014-03" db="EMBL/GenBank/DDBJ databases">
        <title>Genomics of Bifidobacteria.</title>
        <authorList>
            <person name="Ventura M."/>
            <person name="Milani C."/>
            <person name="Lugli G.A."/>
        </authorList>
    </citation>
    <scope>NUCLEOTIDE SEQUENCE [LARGE SCALE GENOMIC DNA]</scope>
    <source>
        <strain evidence="2 3">LMG 10736</strain>
    </source>
</reference>
<sequence>PATATLHWLLDGRTGDARWTAWLLAIGLDMGFKLDPPNPYLHDEAGDNRAKGTPRVDIPAR</sequence>
<dbReference type="AlphaFoldDB" id="A0A086ZNS0"/>
<feature type="non-terminal residue" evidence="2">
    <location>
        <position position="1"/>
    </location>
</feature>
<organism evidence="2 3">
    <name type="scientific">Bifidobacterium boum</name>
    <dbReference type="NCBI Taxonomy" id="78343"/>
    <lineage>
        <taxon>Bacteria</taxon>
        <taxon>Bacillati</taxon>
        <taxon>Actinomycetota</taxon>
        <taxon>Actinomycetes</taxon>
        <taxon>Bifidobacteriales</taxon>
        <taxon>Bifidobacteriaceae</taxon>
        <taxon>Bifidobacterium</taxon>
    </lineage>
</organism>
<evidence type="ECO:0000313" key="3">
    <source>
        <dbReference type="Proteomes" id="UP000029093"/>
    </source>
</evidence>
<feature type="region of interest" description="Disordered" evidence="1">
    <location>
        <begin position="39"/>
        <end position="61"/>
    </location>
</feature>
<accession>A0A086ZNS0</accession>
<comment type="caution">
    <text evidence="2">The sequence shown here is derived from an EMBL/GenBank/DDBJ whole genome shotgun (WGS) entry which is preliminary data.</text>
</comment>
<dbReference type="EMBL" id="JGYQ01000007">
    <property type="protein sequence ID" value="KFI48170.1"/>
    <property type="molecule type" value="Genomic_DNA"/>
</dbReference>
<proteinExistence type="predicted"/>
<dbReference type="Proteomes" id="UP000029093">
    <property type="component" value="Unassembled WGS sequence"/>
</dbReference>